<gene>
    <name evidence="9" type="ORF">DBV39_13315</name>
</gene>
<dbReference type="GO" id="GO:0006744">
    <property type="term" value="P:ubiquinone biosynthetic process"/>
    <property type="evidence" value="ECO:0007669"/>
    <property type="project" value="UniProtKB-UniPathway"/>
</dbReference>
<keyword evidence="6" id="KW-0560">Oxidoreductase</keyword>
<name>A0A2R4XL49_9BURK</name>
<dbReference type="PANTHER" id="PTHR43876">
    <property type="entry name" value="UBIQUINONE BIOSYNTHESIS MONOOXYGENASE COQ6, MITOCHONDRIAL"/>
    <property type="match status" value="1"/>
</dbReference>
<dbReference type="UniPathway" id="UPA00232"/>
<dbReference type="KEGG" id="boz:DBV39_13315"/>
<evidence type="ECO:0000256" key="5">
    <source>
        <dbReference type="ARBA" id="ARBA00022827"/>
    </source>
</evidence>
<evidence type="ECO:0000256" key="1">
    <source>
        <dbReference type="ARBA" id="ARBA00001974"/>
    </source>
</evidence>
<evidence type="ECO:0000256" key="6">
    <source>
        <dbReference type="ARBA" id="ARBA00023002"/>
    </source>
</evidence>
<dbReference type="RefSeq" id="WP_108621946.1">
    <property type="nucleotide sequence ID" value="NZ_CP028901.1"/>
</dbReference>
<dbReference type="Proteomes" id="UP000244571">
    <property type="component" value="Chromosome"/>
</dbReference>
<comment type="cofactor">
    <cofactor evidence="1">
        <name>FAD</name>
        <dbReference type="ChEBI" id="CHEBI:57692"/>
    </cofactor>
</comment>
<comment type="similarity">
    <text evidence="3">Belongs to the UbiH/COQ6 family.</text>
</comment>
<keyword evidence="4" id="KW-0285">Flavoprotein</keyword>
<keyword evidence="9" id="KW-0830">Ubiquinone</keyword>
<evidence type="ECO:0000313" key="9">
    <source>
        <dbReference type="EMBL" id="AWB34530.1"/>
    </source>
</evidence>
<dbReference type="InterPro" id="IPR002938">
    <property type="entry name" value="FAD-bd"/>
</dbReference>
<dbReference type="GO" id="GO:0016705">
    <property type="term" value="F:oxidoreductase activity, acting on paired donors, with incorporation or reduction of molecular oxygen"/>
    <property type="evidence" value="ECO:0007669"/>
    <property type="project" value="InterPro"/>
</dbReference>
<dbReference type="OrthoDB" id="9769565at2"/>
<comment type="pathway">
    <text evidence="2">Cofactor biosynthesis; ubiquinone biosynthesis.</text>
</comment>
<evidence type="ECO:0000256" key="4">
    <source>
        <dbReference type="ARBA" id="ARBA00022630"/>
    </source>
</evidence>
<dbReference type="GO" id="GO:0071949">
    <property type="term" value="F:FAD binding"/>
    <property type="evidence" value="ECO:0007669"/>
    <property type="project" value="InterPro"/>
</dbReference>
<keyword evidence="5" id="KW-0274">FAD</keyword>
<dbReference type="PANTHER" id="PTHR43876:SF7">
    <property type="entry name" value="UBIQUINONE BIOSYNTHESIS MONOOXYGENASE COQ6, MITOCHONDRIAL"/>
    <property type="match status" value="1"/>
</dbReference>
<evidence type="ECO:0000313" key="10">
    <source>
        <dbReference type="Proteomes" id="UP000244571"/>
    </source>
</evidence>
<dbReference type="InterPro" id="IPR018168">
    <property type="entry name" value="Ubi_Hdrlase_CS"/>
</dbReference>
<proteinExistence type="inferred from homology"/>
<dbReference type="AlphaFoldDB" id="A0A2R4XL49"/>
<keyword evidence="7" id="KW-0503">Monooxygenase</keyword>
<organism evidence="9 10">
    <name type="scientific">Orrella marina</name>
    <dbReference type="NCBI Taxonomy" id="2163011"/>
    <lineage>
        <taxon>Bacteria</taxon>
        <taxon>Pseudomonadati</taxon>
        <taxon>Pseudomonadota</taxon>
        <taxon>Betaproteobacteria</taxon>
        <taxon>Burkholderiales</taxon>
        <taxon>Alcaligenaceae</taxon>
        <taxon>Orrella</taxon>
    </lineage>
</organism>
<dbReference type="Pfam" id="PF01494">
    <property type="entry name" value="FAD_binding_3"/>
    <property type="match status" value="1"/>
</dbReference>
<dbReference type="InterPro" id="IPR051205">
    <property type="entry name" value="UbiH/COQ6_monooxygenase"/>
</dbReference>
<dbReference type="SUPFAM" id="SSF51905">
    <property type="entry name" value="FAD/NAD(P)-binding domain"/>
    <property type="match status" value="1"/>
</dbReference>
<reference evidence="9 10" key="1">
    <citation type="submission" date="2018-04" db="EMBL/GenBank/DDBJ databases">
        <title>Bordetella sp. HZ20 isolated from seawater.</title>
        <authorList>
            <person name="Sun C."/>
        </authorList>
    </citation>
    <scope>NUCLEOTIDE SEQUENCE [LARGE SCALE GENOMIC DNA]</scope>
    <source>
        <strain evidence="9 10">HZ20</strain>
    </source>
</reference>
<evidence type="ECO:0000259" key="8">
    <source>
        <dbReference type="Pfam" id="PF01494"/>
    </source>
</evidence>
<dbReference type="InterPro" id="IPR036188">
    <property type="entry name" value="FAD/NAD-bd_sf"/>
</dbReference>
<dbReference type="GO" id="GO:0004497">
    <property type="term" value="F:monooxygenase activity"/>
    <property type="evidence" value="ECO:0007669"/>
    <property type="project" value="UniProtKB-KW"/>
</dbReference>
<dbReference type="Gene3D" id="3.50.50.60">
    <property type="entry name" value="FAD/NAD(P)-binding domain"/>
    <property type="match status" value="2"/>
</dbReference>
<evidence type="ECO:0000256" key="3">
    <source>
        <dbReference type="ARBA" id="ARBA00005349"/>
    </source>
</evidence>
<keyword evidence="10" id="KW-1185">Reference proteome</keyword>
<sequence>MKTQSVVVCGAGIVGMALALDFARRGVRDVVLLGPPPRVAELGPDDYHLRVYAISAASQAYLQTLGVWALLPENRVTRVQAMEVRGDAFGAIYLRAWQAAQNDLTWIVESAQIEHVLAQALRVYGVQWIQDTLTDFREETGVTASGQSLKASLWVAADGTESTLRARSGIRFDVRDYDSMGVVGHLTCERPHQGVAFQWFQDKGILALLPLPDTSRGHQVSMVWSIRKELARPLLDMPIESQQNMLAERLGKLSRGRLGKLRLHTPIRGFDLLLAQSDMIGQRVALVGDAAHRVHPLAGQGLNLGLADARDLARIMVEREPFLAMGDQTLLRRYRRARAQELLEMRLVTDGLKRLFDLDLPGAVWVRNAGMSLLDRLPPAKRVLVEAATRLSRQA</sequence>
<evidence type="ECO:0000256" key="2">
    <source>
        <dbReference type="ARBA" id="ARBA00004749"/>
    </source>
</evidence>
<feature type="domain" description="FAD-binding" evidence="8">
    <location>
        <begin position="5"/>
        <end position="340"/>
    </location>
</feature>
<dbReference type="NCBIfam" id="TIGR01988">
    <property type="entry name" value="Ubi-OHases"/>
    <property type="match status" value="1"/>
</dbReference>
<evidence type="ECO:0000256" key="7">
    <source>
        <dbReference type="ARBA" id="ARBA00023033"/>
    </source>
</evidence>
<protein>
    <submittedName>
        <fullName evidence="9">Ubiquinone biosynthesis protein UbiH</fullName>
    </submittedName>
</protein>
<dbReference type="PRINTS" id="PR00420">
    <property type="entry name" value="RNGMNOXGNASE"/>
</dbReference>
<dbReference type="PROSITE" id="PS01304">
    <property type="entry name" value="UBIH"/>
    <property type="match status" value="1"/>
</dbReference>
<accession>A0A2R4XL49</accession>
<dbReference type="InterPro" id="IPR010971">
    <property type="entry name" value="UbiH/COQ6"/>
</dbReference>
<dbReference type="EMBL" id="CP028901">
    <property type="protein sequence ID" value="AWB34530.1"/>
    <property type="molecule type" value="Genomic_DNA"/>
</dbReference>